<protein>
    <submittedName>
        <fullName evidence="1">Uncharacterized protein</fullName>
    </submittedName>
</protein>
<proteinExistence type="predicted"/>
<evidence type="ECO:0000313" key="1">
    <source>
        <dbReference type="EMBL" id="SFC72760.1"/>
    </source>
</evidence>
<accession>A0A1I1LTH4</accession>
<dbReference type="Proteomes" id="UP000199161">
    <property type="component" value="Unassembled WGS sequence"/>
</dbReference>
<organism evidence="1 2">
    <name type="scientific">Natronobacterium haloterrestre</name>
    <name type="common">Halobiforma haloterrestris</name>
    <dbReference type="NCBI Taxonomy" id="148448"/>
    <lineage>
        <taxon>Archaea</taxon>
        <taxon>Methanobacteriati</taxon>
        <taxon>Methanobacteriota</taxon>
        <taxon>Stenosarchaea group</taxon>
        <taxon>Halobacteria</taxon>
        <taxon>Halobacteriales</taxon>
        <taxon>Natrialbaceae</taxon>
        <taxon>Natronobacterium</taxon>
    </lineage>
</organism>
<name>A0A1I1LTH4_NATHA</name>
<evidence type="ECO:0000313" key="2">
    <source>
        <dbReference type="Proteomes" id="UP000199161"/>
    </source>
</evidence>
<dbReference type="AlphaFoldDB" id="A0A1I1LTH4"/>
<sequence>MVAFEIDRLENGHVVGSWVLVARFTLLQQLGWYSLSSRTERPPATG</sequence>
<dbReference type="EMBL" id="FOKW01000017">
    <property type="protein sequence ID" value="SFC72760.1"/>
    <property type="molecule type" value="Genomic_DNA"/>
</dbReference>
<gene>
    <name evidence="1" type="ORF">SAMN05444422_11732</name>
</gene>
<reference evidence="2" key="1">
    <citation type="submission" date="2016-10" db="EMBL/GenBank/DDBJ databases">
        <authorList>
            <person name="Varghese N."/>
            <person name="Submissions S."/>
        </authorList>
    </citation>
    <scope>NUCLEOTIDE SEQUENCE [LARGE SCALE GENOMIC DNA]</scope>
    <source>
        <strain evidence="2">DSM 13078</strain>
    </source>
</reference>
<keyword evidence="2" id="KW-1185">Reference proteome</keyword>